<organism evidence="10 11">
    <name type="scientific">Desulfococcus multivorans DSM 2059</name>
    <dbReference type="NCBI Taxonomy" id="1121405"/>
    <lineage>
        <taxon>Bacteria</taxon>
        <taxon>Pseudomonadati</taxon>
        <taxon>Thermodesulfobacteriota</taxon>
        <taxon>Desulfobacteria</taxon>
        <taxon>Desulfobacterales</taxon>
        <taxon>Desulfococcaceae</taxon>
        <taxon>Desulfococcus</taxon>
    </lineage>
</organism>
<evidence type="ECO:0000256" key="5">
    <source>
        <dbReference type="ARBA" id="ARBA00022676"/>
    </source>
</evidence>
<evidence type="ECO:0000256" key="3">
    <source>
        <dbReference type="ARBA" id="ARBA00009000"/>
    </source>
</evidence>
<dbReference type="Gene3D" id="3.20.20.80">
    <property type="entry name" value="Glycosidases"/>
    <property type="match status" value="1"/>
</dbReference>
<dbReference type="PANTHER" id="PTHR43651:SF3">
    <property type="entry name" value="1,4-ALPHA-GLUCAN-BRANCHING ENZYME"/>
    <property type="match status" value="1"/>
</dbReference>
<accession>S7TXR9</accession>
<dbReference type="GO" id="GO:0004553">
    <property type="term" value="F:hydrolase activity, hydrolyzing O-glycosyl compounds"/>
    <property type="evidence" value="ECO:0007669"/>
    <property type="project" value="InterPro"/>
</dbReference>
<feature type="active site" description="Proton donor" evidence="8">
    <location>
        <position position="397"/>
    </location>
</feature>
<dbReference type="Pfam" id="PF02922">
    <property type="entry name" value="CBM_48"/>
    <property type="match status" value="1"/>
</dbReference>
<dbReference type="Gene3D" id="2.60.40.1180">
    <property type="entry name" value="Golgi alpha-mannosidase II"/>
    <property type="match status" value="1"/>
</dbReference>
<evidence type="ECO:0000256" key="1">
    <source>
        <dbReference type="ARBA" id="ARBA00000826"/>
    </source>
</evidence>
<dbReference type="EMBL" id="ATHJ01000074">
    <property type="protein sequence ID" value="EPR41570.1"/>
    <property type="molecule type" value="Genomic_DNA"/>
</dbReference>
<dbReference type="InterPro" id="IPR037439">
    <property type="entry name" value="Branching_enzy"/>
</dbReference>
<protein>
    <recommendedName>
        <fullName evidence="4">1,4-alpha-glucan branching enzyme</fullName>
        <ecNumber evidence="4">2.4.1.18</ecNumber>
    </recommendedName>
</protein>
<evidence type="ECO:0000256" key="7">
    <source>
        <dbReference type="ARBA" id="ARBA00023277"/>
    </source>
</evidence>
<dbReference type="InterPro" id="IPR006047">
    <property type="entry name" value="GH13_cat_dom"/>
</dbReference>
<keyword evidence="5" id="KW-0328">Glycosyltransferase</keyword>
<dbReference type="InterPro" id="IPR013783">
    <property type="entry name" value="Ig-like_fold"/>
</dbReference>
<dbReference type="InterPro" id="IPR014756">
    <property type="entry name" value="Ig_E-set"/>
</dbReference>
<evidence type="ECO:0000259" key="9">
    <source>
        <dbReference type="SMART" id="SM00642"/>
    </source>
</evidence>
<comment type="function">
    <text evidence="2">Catalyzes the formation of the alpha-1,6-glucosidic linkages in glycogen by scission of a 1,4-alpha-linked oligosaccharide from growing alpha-1,4-glucan chains and the subsequent attachment of the oligosaccharide to the alpha-1,6 position.</text>
</comment>
<dbReference type="InterPro" id="IPR017853">
    <property type="entry name" value="GH"/>
</dbReference>
<keyword evidence="7" id="KW-0119">Carbohydrate metabolism</keyword>
<evidence type="ECO:0000256" key="4">
    <source>
        <dbReference type="ARBA" id="ARBA00012541"/>
    </source>
</evidence>
<evidence type="ECO:0000256" key="8">
    <source>
        <dbReference type="PIRSR" id="PIRSR000463-1"/>
    </source>
</evidence>
<dbReference type="InterPro" id="IPR013780">
    <property type="entry name" value="Glyco_hydro_b"/>
</dbReference>
<comment type="caution">
    <text evidence="10">The sequence shown here is derived from an EMBL/GenBank/DDBJ whole genome shotgun (WGS) entry which is preliminary data.</text>
</comment>
<dbReference type="AlphaFoldDB" id="S7TXR9"/>
<proteinExistence type="inferred from homology"/>
<dbReference type="GO" id="GO:0003844">
    <property type="term" value="F:1,4-alpha-glucan branching enzyme activity"/>
    <property type="evidence" value="ECO:0007669"/>
    <property type="project" value="UniProtKB-EC"/>
</dbReference>
<evidence type="ECO:0000256" key="2">
    <source>
        <dbReference type="ARBA" id="ARBA00002953"/>
    </source>
</evidence>
<dbReference type="STRING" id="897.B2D07_08950"/>
<dbReference type="GO" id="GO:0005978">
    <property type="term" value="P:glycogen biosynthetic process"/>
    <property type="evidence" value="ECO:0007669"/>
    <property type="project" value="InterPro"/>
</dbReference>
<evidence type="ECO:0000256" key="6">
    <source>
        <dbReference type="ARBA" id="ARBA00022679"/>
    </source>
</evidence>
<dbReference type="Proteomes" id="UP000014977">
    <property type="component" value="Unassembled WGS sequence"/>
</dbReference>
<dbReference type="Pfam" id="PF00128">
    <property type="entry name" value="Alpha-amylase"/>
    <property type="match status" value="1"/>
</dbReference>
<dbReference type="RefSeq" id="WP_020876434.1">
    <property type="nucleotide sequence ID" value="NZ_ATHJ01000074.1"/>
</dbReference>
<feature type="domain" description="Glycosyl hydrolase family 13 catalytic" evidence="9">
    <location>
        <begin position="187"/>
        <end position="552"/>
    </location>
</feature>
<feature type="active site" description="Nucleophile" evidence="8">
    <location>
        <position position="343"/>
    </location>
</feature>
<comment type="catalytic activity">
    <reaction evidence="1">
        <text>Transfers a segment of a (1-&gt;4)-alpha-D-glucan chain to a primary hydroxy group in a similar glucan chain.</text>
        <dbReference type="EC" id="2.4.1.18"/>
    </reaction>
</comment>
<dbReference type="InterPro" id="IPR006048">
    <property type="entry name" value="A-amylase/branching_C"/>
</dbReference>
<name>S7TXR9_DESML</name>
<dbReference type="SMART" id="SM00642">
    <property type="entry name" value="Aamy"/>
    <property type="match status" value="1"/>
</dbReference>
<dbReference type="EC" id="2.4.1.18" evidence="4"/>
<evidence type="ECO:0000313" key="10">
    <source>
        <dbReference type="EMBL" id="EPR41570.1"/>
    </source>
</evidence>
<keyword evidence="11" id="KW-1185">Reference proteome</keyword>
<dbReference type="GO" id="GO:0005737">
    <property type="term" value="C:cytoplasm"/>
    <property type="evidence" value="ECO:0007669"/>
    <property type="project" value="TreeGrafter"/>
</dbReference>
<reference evidence="10 11" key="1">
    <citation type="journal article" date="2013" name="Genome Announc.">
        <title>Draft genome sequences for three mercury-methylating, sulfate-reducing bacteria.</title>
        <authorList>
            <person name="Brown S.D."/>
            <person name="Hurt R.A.Jr."/>
            <person name="Gilmour C.C."/>
            <person name="Elias D.A."/>
        </authorList>
    </citation>
    <scope>NUCLEOTIDE SEQUENCE [LARGE SCALE GENOMIC DNA]</scope>
    <source>
        <strain evidence="10 11">DSM 2059</strain>
    </source>
</reference>
<dbReference type="SUPFAM" id="SSF51445">
    <property type="entry name" value="(Trans)glycosidases"/>
    <property type="match status" value="1"/>
</dbReference>
<dbReference type="PIRSF" id="PIRSF000463">
    <property type="entry name" value="GlgB"/>
    <property type="match status" value="1"/>
</dbReference>
<dbReference type="CDD" id="cd02854">
    <property type="entry name" value="E_set_GBE_euk_N"/>
    <property type="match status" value="1"/>
</dbReference>
<comment type="similarity">
    <text evidence="3">Belongs to the glycosyl hydrolase 13 family. GlgB subfamily.</text>
</comment>
<dbReference type="GO" id="GO:0043169">
    <property type="term" value="F:cation binding"/>
    <property type="evidence" value="ECO:0007669"/>
    <property type="project" value="InterPro"/>
</dbReference>
<dbReference type="PANTHER" id="PTHR43651">
    <property type="entry name" value="1,4-ALPHA-GLUCAN-BRANCHING ENZYME"/>
    <property type="match status" value="1"/>
</dbReference>
<evidence type="ECO:0000313" key="11">
    <source>
        <dbReference type="Proteomes" id="UP000014977"/>
    </source>
</evidence>
<dbReference type="CDD" id="cd11321">
    <property type="entry name" value="AmyAc_bac_euk_BE"/>
    <property type="match status" value="1"/>
</dbReference>
<dbReference type="SUPFAM" id="SSF51011">
    <property type="entry name" value="Glycosyl hydrolase domain"/>
    <property type="match status" value="1"/>
</dbReference>
<sequence>MTKNDIDHSHPEIIDGMLRRRLSADPLLTPYRDVIRRRIVRTDEMELRLTSGKITLADFASGHEYFGMHFKDGRWVFREWAPNAREIYLKGSFSDWKVMDRFALTRISDTGVWEITLDAGDLAHGDLYRLEMRWPGGRGDRIPAWIRRVVQNPDNGSFNAQIWRPDAPHQWRHPRPRKQRGPLLVYETHIGMAQDAEKIGSYAEFRRNVLPRIRRAGYNTLQIMAVAEHPYYASFGYQVSNFFACSSRFGTPEDLKALVDEAHGMGFLVLMDLVHSHAVKNEVEGLSRFDGTPFQYFHEGDRGDHPAWDSRCFDYDNVHILHFLLSNCRFWMDEYRFDGFRFDGVTSMIYTHHGLGKAFTVYDDYFDESVDEAALTYLTLANRVVHTLSDTAVTIAEDVSGMPGLAAPLEDGGVGFDYRFAMGIPDYWIRLTKDTPDEFWSMGHLWHELTNRRADEQTISYAESHDQALVGDQTLIFRLMGSRIYSHMSVLTEDIVVARGIALHKLIRLATLATAGHGYLNFMGNEFGHPEWIDFPREGNQWSYRYARRQWHLMDDPLLRYHHLATFDRDLTAFSTEYQIPFGQEIFLLHLDEGSRVLAFLRAGKVFAFNFHPTRSHTDYWIPAAPGAYRVALDTDREGYGGLARQDPGMIHYTLTDRIHRHFLSLYLPSRTALVLAPTTDDRETG</sequence>
<dbReference type="Gene3D" id="2.60.40.10">
    <property type="entry name" value="Immunoglobulins"/>
    <property type="match status" value="1"/>
</dbReference>
<dbReference type="SUPFAM" id="SSF81296">
    <property type="entry name" value="E set domains"/>
    <property type="match status" value="1"/>
</dbReference>
<dbReference type="OrthoDB" id="9800174at2"/>
<keyword evidence="6" id="KW-0808">Transferase</keyword>
<dbReference type="FunFam" id="3.20.20.80:FF:000001">
    <property type="entry name" value="1,4-alpha-glucan branching enzyme"/>
    <property type="match status" value="1"/>
</dbReference>
<gene>
    <name evidence="10" type="ORF">dsmv_2003</name>
</gene>
<dbReference type="eggNOG" id="COG0296">
    <property type="taxonomic scope" value="Bacteria"/>
</dbReference>
<dbReference type="InterPro" id="IPR004193">
    <property type="entry name" value="Glyco_hydro_13_N"/>
</dbReference>
<dbReference type="PATRIC" id="fig|1121405.3.peg.1524"/>
<dbReference type="Pfam" id="PF02806">
    <property type="entry name" value="Alpha-amylase_C"/>
    <property type="match status" value="1"/>
</dbReference>